<organism evidence="1">
    <name type="scientific">viral metagenome</name>
    <dbReference type="NCBI Taxonomy" id="1070528"/>
    <lineage>
        <taxon>unclassified sequences</taxon>
        <taxon>metagenomes</taxon>
        <taxon>organismal metagenomes</taxon>
    </lineage>
</organism>
<evidence type="ECO:0008006" key="2">
    <source>
        <dbReference type="Google" id="ProtNLM"/>
    </source>
</evidence>
<evidence type="ECO:0000313" key="1">
    <source>
        <dbReference type="EMBL" id="QJA92468.1"/>
    </source>
</evidence>
<dbReference type="InterPro" id="IPR029052">
    <property type="entry name" value="Metallo-depent_PP-like"/>
</dbReference>
<accession>A0A6M3LHG3</accession>
<name>A0A6M3LHG3_9ZZZZ</name>
<reference evidence="1" key="1">
    <citation type="submission" date="2020-03" db="EMBL/GenBank/DDBJ databases">
        <title>The deep terrestrial virosphere.</title>
        <authorList>
            <person name="Holmfeldt K."/>
            <person name="Nilsson E."/>
            <person name="Simone D."/>
            <person name="Lopez-Fernandez M."/>
            <person name="Wu X."/>
            <person name="de Brujin I."/>
            <person name="Lundin D."/>
            <person name="Andersson A."/>
            <person name="Bertilsson S."/>
            <person name="Dopson M."/>
        </authorList>
    </citation>
    <scope>NUCLEOTIDE SEQUENCE</scope>
    <source>
        <strain evidence="1">MM415B04658</strain>
    </source>
</reference>
<dbReference type="Gene3D" id="3.60.21.10">
    <property type="match status" value="1"/>
</dbReference>
<dbReference type="SUPFAM" id="SSF56300">
    <property type="entry name" value="Metallo-dependent phosphatases"/>
    <property type="match status" value="1"/>
</dbReference>
<proteinExistence type="predicted"/>
<dbReference type="AlphaFoldDB" id="A0A6M3LHG3"/>
<gene>
    <name evidence="1" type="ORF">MM415B04658_0010</name>
</gene>
<protein>
    <recommendedName>
        <fullName evidence="2">Calcineurin-like phosphoesterase</fullName>
    </recommendedName>
</protein>
<dbReference type="EMBL" id="MT143069">
    <property type="protein sequence ID" value="QJA92468.1"/>
    <property type="molecule type" value="Genomic_DNA"/>
</dbReference>
<sequence length="218" mass="25569">MSILRILGDSHGLQKRYYDIVKDCEYSVQLGDFGFNYDILEKLNFENHKVLKGNHDNYDKDGPHFLGDFGPCQLGPHLFFFIRGGFSIDKKFRIEQEKKWGIKSYWEQEELTAEESIEAIQLYNKIKPDFVLSHDVCTDISEKIGRPEILIYFGWNPGLITPTQETLQTMFELHQPKLWIFAHYHYNCTLELNGTKFVGLGELNWVDIDEQLEIVRRG</sequence>